<protein>
    <submittedName>
        <fullName evidence="1">Uncharacterized protein</fullName>
    </submittedName>
</protein>
<proteinExistence type="predicted"/>
<reference evidence="2" key="1">
    <citation type="submission" date="2017-08" db="EMBL/GenBank/DDBJ databases">
        <authorList>
            <person name="Varghese N."/>
            <person name="Submissions S."/>
        </authorList>
    </citation>
    <scope>NUCLEOTIDE SEQUENCE [LARGE SCALE GENOMIC DNA]</scope>
    <source>
        <strain evidence="2">JC22</strain>
    </source>
</reference>
<name>A0A285SXX9_9BACL</name>
<dbReference type="RefSeq" id="WP_097073810.1">
    <property type="nucleotide sequence ID" value="NZ_OBMQ01000007.1"/>
</dbReference>
<organism evidence="1 2">
    <name type="scientific">Ureibacillus xyleni</name>
    <dbReference type="NCBI Taxonomy" id="614648"/>
    <lineage>
        <taxon>Bacteria</taxon>
        <taxon>Bacillati</taxon>
        <taxon>Bacillota</taxon>
        <taxon>Bacilli</taxon>
        <taxon>Bacillales</taxon>
        <taxon>Caryophanaceae</taxon>
        <taxon>Ureibacillus</taxon>
    </lineage>
</organism>
<evidence type="ECO:0000313" key="2">
    <source>
        <dbReference type="Proteomes" id="UP000219636"/>
    </source>
</evidence>
<dbReference type="AlphaFoldDB" id="A0A285SXX9"/>
<accession>A0A285SXX9</accession>
<dbReference type="EMBL" id="OBMQ01000007">
    <property type="protein sequence ID" value="SOC12919.1"/>
    <property type="molecule type" value="Genomic_DNA"/>
</dbReference>
<gene>
    <name evidence="1" type="ORF">SAMN05880501_10774</name>
</gene>
<evidence type="ECO:0000313" key="1">
    <source>
        <dbReference type="EMBL" id="SOC12919.1"/>
    </source>
</evidence>
<keyword evidence="2" id="KW-1185">Reference proteome</keyword>
<sequence length="153" mass="16906">MTNYKVPVALTLHVAGNFPTVKYPSIGDTVGAFNGKAITRIFITSLNQKEFTIPYSLDVDEMQILNLTSVKGDVLDVDSCEMYINKDGQAIVDLSVILDIQADSEQQAYVLAGNYLNDNVISNFDYLDRTEDKVYSCIIQSSGFEVLGYSLVV</sequence>
<dbReference type="Proteomes" id="UP000219636">
    <property type="component" value="Unassembled WGS sequence"/>
</dbReference>